<dbReference type="InterPro" id="IPR003660">
    <property type="entry name" value="HAMP_dom"/>
</dbReference>
<evidence type="ECO:0000256" key="1">
    <source>
        <dbReference type="ARBA" id="ARBA00004651"/>
    </source>
</evidence>
<dbReference type="SMART" id="SM00283">
    <property type="entry name" value="MA"/>
    <property type="match status" value="1"/>
</dbReference>
<dbReference type="InterPro" id="IPR029151">
    <property type="entry name" value="Sensor-like_sf"/>
</dbReference>
<dbReference type="Pfam" id="PF00015">
    <property type="entry name" value="MCPsignal"/>
    <property type="match status" value="1"/>
</dbReference>
<comment type="caution">
    <text evidence="12">The sequence shown here is derived from an EMBL/GenBank/DDBJ whole genome shotgun (WGS) entry which is preliminary data.</text>
</comment>
<evidence type="ECO:0000256" key="9">
    <source>
        <dbReference type="SAM" id="Phobius"/>
    </source>
</evidence>
<dbReference type="InterPro" id="IPR004089">
    <property type="entry name" value="MCPsignal_dom"/>
</dbReference>
<dbReference type="Pfam" id="PF17202">
    <property type="entry name" value="sCache_3_3"/>
    <property type="match status" value="1"/>
</dbReference>
<evidence type="ECO:0000313" key="13">
    <source>
        <dbReference type="Proteomes" id="UP000216361"/>
    </source>
</evidence>
<feature type="domain" description="HAMP" evidence="11">
    <location>
        <begin position="213"/>
        <end position="266"/>
    </location>
</feature>
<organism evidence="12 13">
    <name type="scientific">Elstera cyanobacteriorum</name>
    <dbReference type="NCBI Taxonomy" id="2022747"/>
    <lineage>
        <taxon>Bacteria</taxon>
        <taxon>Pseudomonadati</taxon>
        <taxon>Pseudomonadota</taxon>
        <taxon>Alphaproteobacteria</taxon>
        <taxon>Rhodospirillales</taxon>
        <taxon>Rhodospirillaceae</taxon>
        <taxon>Elstera</taxon>
    </lineage>
</organism>
<dbReference type="PANTHER" id="PTHR32089">
    <property type="entry name" value="METHYL-ACCEPTING CHEMOTAXIS PROTEIN MCPB"/>
    <property type="match status" value="1"/>
</dbReference>
<dbReference type="PROSITE" id="PS50111">
    <property type="entry name" value="CHEMOTAXIS_TRANSDUC_2"/>
    <property type="match status" value="1"/>
</dbReference>
<proteinExistence type="inferred from homology"/>
<dbReference type="EMBL" id="NOXS01000034">
    <property type="protein sequence ID" value="OYQ17440.1"/>
    <property type="molecule type" value="Genomic_DNA"/>
</dbReference>
<dbReference type="Gene3D" id="1.10.287.950">
    <property type="entry name" value="Methyl-accepting chemotaxis protein"/>
    <property type="match status" value="1"/>
</dbReference>
<dbReference type="PROSITE" id="PS50885">
    <property type="entry name" value="HAMP"/>
    <property type="match status" value="1"/>
</dbReference>
<evidence type="ECO:0000313" key="12">
    <source>
        <dbReference type="EMBL" id="OYQ17440.1"/>
    </source>
</evidence>
<dbReference type="AlphaFoldDB" id="A0A255XME5"/>
<evidence type="ECO:0000256" key="7">
    <source>
        <dbReference type="ARBA" id="ARBA00029447"/>
    </source>
</evidence>
<evidence type="ECO:0000256" key="2">
    <source>
        <dbReference type="ARBA" id="ARBA00022475"/>
    </source>
</evidence>
<evidence type="ECO:0000256" key="6">
    <source>
        <dbReference type="ARBA" id="ARBA00023224"/>
    </source>
</evidence>
<evidence type="ECO:0000259" key="10">
    <source>
        <dbReference type="PROSITE" id="PS50111"/>
    </source>
</evidence>
<dbReference type="SUPFAM" id="SSF58104">
    <property type="entry name" value="Methyl-accepting chemotaxis protein (MCP) signaling domain"/>
    <property type="match status" value="1"/>
</dbReference>
<keyword evidence="2" id="KW-1003">Cell membrane</keyword>
<dbReference type="PRINTS" id="PR00260">
    <property type="entry name" value="CHEMTRNSDUCR"/>
</dbReference>
<evidence type="ECO:0000256" key="5">
    <source>
        <dbReference type="ARBA" id="ARBA00023136"/>
    </source>
</evidence>
<protein>
    <recommendedName>
        <fullName evidence="14">Methyl-accepting transducer domain-containing protein</fullName>
    </recommendedName>
</protein>
<dbReference type="SUPFAM" id="SSF103190">
    <property type="entry name" value="Sensory domain-like"/>
    <property type="match status" value="1"/>
</dbReference>
<evidence type="ECO:0000256" key="3">
    <source>
        <dbReference type="ARBA" id="ARBA00022692"/>
    </source>
</evidence>
<evidence type="ECO:0000256" key="8">
    <source>
        <dbReference type="PROSITE-ProRule" id="PRU00284"/>
    </source>
</evidence>
<dbReference type="Gene3D" id="6.10.340.10">
    <property type="match status" value="1"/>
</dbReference>
<keyword evidence="13" id="KW-1185">Reference proteome</keyword>
<feature type="transmembrane region" description="Helical" evidence="9">
    <location>
        <begin position="194"/>
        <end position="212"/>
    </location>
</feature>
<gene>
    <name evidence="12" type="ORF">CHR90_15930</name>
</gene>
<dbReference type="GO" id="GO:0004888">
    <property type="term" value="F:transmembrane signaling receptor activity"/>
    <property type="evidence" value="ECO:0007669"/>
    <property type="project" value="InterPro"/>
</dbReference>
<comment type="similarity">
    <text evidence="7">Belongs to the methyl-accepting chemotaxis (MCP) protein family.</text>
</comment>
<reference evidence="12 13" key="1">
    <citation type="submission" date="2017-07" db="EMBL/GenBank/DDBJ databases">
        <title>Elstera cyanobacteriorum sp. nov., a novel bacterium isolated from cyanobacterial aggregates in a eutrophic lake.</title>
        <authorList>
            <person name="Cai H."/>
        </authorList>
    </citation>
    <scope>NUCLEOTIDE SEQUENCE [LARGE SCALE GENOMIC DNA]</scope>
    <source>
        <strain evidence="12 13">TH019</strain>
    </source>
</reference>
<dbReference type="Proteomes" id="UP000216361">
    <property type="component" value="Unassembled WGS sequence"/>
</dbReference>
<name>A0A255XME5_9PROT</name>
<comment type="subcellular location">
    <subcellularLocation>
        <location evidence="1">Cell membrane</location>
        <topology evidence="1">Multi-pass membrane protein</topology>
    </subcellularLocation>
</comment>
<accession>A0A255XME5</accession>
<dbReference type="GO" id="GO:0007165">
    <property type="term" value="P:signal transduction"/>
    <property type="evidence" value="ECO:0007669"/>
    <property type="project" value="UniProtKB-KW"/>
</dbReference>
<dbReference type="InterPro" id="IPR004090">
    <property type="entry name" value="Chemotax_Me-accpt_rcpt"/>
</dbReference>
<keyword evidence="6 8" id="KW-0807">Transducer</keyword>
<sequence>MTTSRFSFAGLGVQQRLILTFVALAAILAGAITLNAYRVIRAALVHDVQADVNRGLEVMKLLVAERGGRFELVGGHLTLSGLPLAGDATLVDAVSKLSGGVATIFQKDERISTTVQKPDGGRAIGTKLAQGPAYDSIFRDKRTYSGPVDIFGKPYLAVYDPILDGAGEVIGILFVGEPTAVVAAESATILQENLIGAALALILGSAIVALVVRSQLRRVSHLTDLFATLQSDPRILTPAETNRRDEIGALARALADYSRQLDMARQHAAAEARKIKQEIARKMALEMAIADFGNSIDGVVATVVSAAAQLQQNAETVNGNAMMTSEQSNEVAVAAEQATANVQTVASASEELNASIREINRQVAEAAAIAGTAVTEAEQTGSIVRTLSDAGQRIGEVVGLISEIAAQTNLLALNATIEAARAGEAGKGFAVVASEVKNLAGQTARATEDIQAQVGAIQQATQQAVTAITTITRTIERINDINLGVKVAMEEQGAATSEIARNVTEAASSTQNVTEITIAVTRAAVETGSMAGEVLSAVGSLTAQAETLKTEVADFLEKVQEDEAA</sequence>
<dbReference type="GO" id="GO:0005886">
    <property type="term" value="C:plasma membrane"/>
    <property type="evidence" value="ECO:0007669"/>
    <property type="project" value="UniProtKB-SubCell"/>
</dbReference>
<dbReference type="OrthoDB" id="8320983at2"/>
<keyword evidence="5 9" id="KW-0472">Membrane</keyword>
<keyword evidence="3 9" id="KW-0812">Transmembrane</keyword>
<evidence type="ECO:0008006" key="14">
    <source>
        <dbReference type="Google" id="ProtNLM"/>
    </source>
</evidence>
<dbReference type="GO" id="GO:0006935">
    <property type="term" value="P:chemotaxis"/>
    <property type="evidence" value="ECO:0007669"/>
    <property type="project" value="InterPro"/>
</dbReference>
<dbReference type="RefSeq" id="WP_094410098.1">
    <property type="nucleotide sequence ID" value="NZ_BMJZ01000005.1"/>
</dbReference>
<dbReference type="PANTHER" id="PTHR32089:SF112">
    <property type="entry name" value="LYSOZYME-LIKE PROTEIN-RELATED"/>
    <property type="match status" value="1"/>
</dbReference>
<dbReference type="InterPro" id="IPR033463">
    <property type="entry name" value="sCache_3"/>
</dbReference>
<keyword evidence="4 9" id="KW-1133">Transmembrane helix</keyword>
<feature type="domain" description="Methyl-accepting transducer" evidence="10">
    <location>
        <begin position="306"/>
        <end position="542"/>
    </location>
</feature>
<evidence type="ECO:0000256" key="4">
    <source>
        <dbReference type="ARBA" id="ARBA00022989"/>
    </source>
</evidence>
<evidence type="ECO:0000259" key="11">
    <source>
        <dbReference type="PROSITE" id="PS50885"/>
    </source>
</evidence>